<proteinExistence type="predicted"/>
<dbReference type="PANTHER" id="PTHR13743">
    <property type="entry name" value="BEIGE/BEACH-RELATED"/>
    <property type="match status" value="1"/>
</dbReference>
<dbReference type="SUPFAM" id="SSF48371">
    <property type="entry name" value="ARM repeat"/>
    <property type="match status" value="1"/>
</dbReference>
<dbReference type="GO" id="GO:0008104">
    <property type="term" value="P:intracellular protein localization"/>
    <property type="evidence" value="ECO:0007669"/>
    <property type="project" value="TreeGrafter"/>
</dbReference>
<feature type="non-terminal residue" evidence="2">
    <location>
        <position position="1"/>
    </location>
</feature>
<dbReference type="InterPro" id="IPR016024">
    <property type="entry name" value="ARM-type_fold"/>
</dbReference>
<evidence type="ECO:0000313" key="3">
    <source>
        <dbReference type="Proteomes" id="UP000678393"/>
    </source>
</evidence>
<dbReference type="PANTHER" id="PTHR13743:SF162">
    <property type="entry name" value="NEUROBEACHIN"/>
    <property type="match status" value="1"/>
</dbReference>
<reference evidence="2" key="1">
    <citation type="submission" date="2021-04" db="EMBL/GenBank/DDBJ databases">
        <authorList>
            <consortium name="Molecular Ecology Group"/>
        </authorList>
    </citation>
    <scope>NUCLEOTIDE SEQUENCE</scope>
</reference>
<feature type="non-terminal residue" evidence="2">
    <location>
        <position position="510"/>
    </location>
</feature>
<feature type="domain" description="DUF4704" evidence="1">
    <location>
        <begin position="36"/>
        <end position="509"/>
    </location>
</feature>
<dbReference type="Pfam" id="PF15787">
    <property type="entry name" value="DUF4704"/>
    <property type="match status" value="1"/>
</dbReference>
<name>A0A8S3YWG3_9EUPU</name>
<sequence length="510" mass="58777">ALYDGKLTTCIVFMYNPIACDSQLCLESSPKGNQSHFLHSPHAMMCQEVKAIITHSIHSTLHSLGGLDMPVDRGPDKPSEVDYTTCANLICLLGDLIECSPVIQQQMIQNRGFLVISYLLEKSSREHITLDVLEAFLSLTEFLVELPSGSLLLKYLFDNILFNPQLWVHTSVEVQTKLYSYLATEFISNAHIYNSIRRVSAVLQTMHSLKYYYWVVNPLDRSGVQPKATDGPRPSQEEIVKLRSFMLLYVKELILKGHGILEDELQSMLNYLTTLHEDDNLMDVLELLVHLMAEHPASMVPAFDQKNGVRTIFKLLASQNEDIRLLSLRLLGFFLMRSTYRRKQDAMSPYNLFSLLAERLMLHTQNITMPCYNVLFEILTERMSLENARVKREEPESHFRIENSAILKVVATMIRQSKPTAEVLEVKKTFLSDLTILCNNNKDNRRTVLQMSVWQDWLFSLAYIYPHNSEQQRITDMVMALFKMLLHHAIKFEFGGWRVWIDTLAILHSK</sequence>
<dbReference type="EMBL" id="CAJHNH020000791">
    <property type="protein sequence ID" value="CAG5119912.1"/>
    <property type="molecule type" value="Genomic_DNA"/>
</dbReference>
<dbReference type="OrthoDB" id="26681at2759"/>
<dbReference type="InterPro" id="IPR031570">
    <property type="entry name" value="NBEA/BDCP_DUF4704"/>
</dbReference>
<protein>
    <recommendedName>
        <fullName evidence="1">DUF4704 domain-containing protein</fullName>
    </recommendedName>
</protein>
<dbReference type="AlphaFoldDB" id="A0A8S3YWG3"/>
<comment type="caution">
    <text evidence="2">The sequence shown here is derived from an EMBL/GenBank/DDBJ whole genome shotgun (WGS) entry which is preliminary data.</text>
</comment>
<dbReference type="InterPro" id="IPR050865">
    <property type="entry name" value="BEACH_Domain"/>
</dbReference>
<evidence type="ECO:0000259" key="1">
    <source>
        <dbReference type="Pfam" id="PF15787"/>
    </source>
</evidence>
<dbReference type="GO" id="GO:0016020">
    <property type="term" value="C:membrane"/>
    <property type="evidence" value="ECO:0007669"/>
    <property type="project" value="TreeGrafter"/>
</dbReference>
<evidence type="ECO:0000313" key="2">
    <source>
        <dbReference type="EMBL" id="CAG5119912.1"/>
    </source>
</evidence>
<dbReference type="GO" id="GO:0005829">
    <property type="term" value="C:cytosol"/>
    <property type="evidence" value="ECO:0007669"/>
    <property type="project" value="TreeGrafter"/>
</dbReference>
<accession>A0A8S3YWG3</accession>
<dbReference type="GO" id="GO:0019901">
    <property type="term" value="F:protein kinase binding"/>
    <property type="evidence" value="ECO:0007669"/>
    <property type="project" value="TreeGrafter"/>
</dbReference>
<gene>
    <name evidence="2" type="ORF">CUNI_LOCUS5470</name>
</gene>
<dbReference type="Proteomes" id="UP000678393">
    <property type="component" value="Unassembled WGS sequence"/>
</dbReference>
<organism evidence="2 3">
    <name type="scientific">Candidula unifasciata</name>
    <dbReference type="NCBI Taxonomy" id="100452"/>
    <lineage>
        <taxon>Eukaryota</taxon>
        <taxon>Metazoa</taxon>
        <taxon>Spiralia</taxon>
        <taxon>Lophotrochozoa</taxon>
        <taxon>Mollusca</taxon>
        <taxon>Gastropoda</taxon>
        <taxon>Heterobranchia</taxon>
        <taxon>Euthyneura</taxon>
        <taxon>Panpulmonata</taxon>
        <taxon>Eupulmonata</taxon>
        <taxon>Stylommatophora</taxon>
        <taxon>Helicina</taxon>
        <taxon>Helicoidea</taxon>
        <taxon>Geomitridae</taxon>
        <taxon>Candidula</taxon>
    </lineage>
</organism>
<keyword evidence="3" id="KW-1185">Reference proteome</keyword>